<dbReference type="InterPro" id="IPR001360">
    <property type="entry name" value="Glyco_hydro_1"/>
</dbReference>
<evidence type="ECO:0000256" key="1">
    <source>
        <dbReference type="ARBA" id="ARBA00004781"/>
    </source>
</evidence>
<dbReference type="Proteomes" id="UP000184368">
    <property type="component" value="Unassembled WGS sequence"/>
</dbReference>
<dbReference type="PANTHER" id="PTHR10491">
    <property type="entry name" value="DTDP-4-DEHYDRORHAMNOSE REDUCTASE"/>
    <property type="match status" value="1"/>
</dbReference>
<organism evidence="8 9">
    <name type="scientific">Cnuella takakiae</name>
    <dbReference type="NCBI Taxonomy" id="1302690"/>
    <lineage>
        <taxon>Bacteria</taxon>
        <taxon>Pseudomonadati</taxon>
        <taxon>Bacteroidota</taxon>
        <taxon>Chitinophagia</taxon>
        <taxon>Chitinophagales</taxon>
        <taxon>Chitinophagaceae</taxon>
        <taxon>Cnuella</taxon>
    </lineage>
</organism>
<dbReference type="Gene3D" id="3.40.50.720">
    <property type="entry name" value="NAD(P)-binding Rossmann-like Domain"/>
    <property type="match status" value="1"/>
</dbReference>
<protein>
    <recommendedName>
        <fullName evidence="4 6">dTDP-4-dehydrorhamnose reductase</fullName>
        <ecNumber evidence="3 6">1.1.1.133</ecNumber>
    </recommendedName>
</protein>
<dbReference type="EMBL" id="FQUO01000002">
    <property type="protein sequence ID" value="SHE70298.1"/>
    <property type="molecule type" value="Genomic_DNA"/>
</dbReference>
<gene>
    <name evidence="8" type="ORF">SAMN05444008_102321</name>
</gene>
<evidence type="ECO:0000256" key="2">
    <source>
        <dbReference type="ARBA" id="ARBA00010944"/>
    </source>
</evidence>
<dbReference type="CDD" id="cd05254">
    <property type="entry name" value="dTDP_HR_like_SDR_e"/>
    <property type="match status" value="1"/>
</dbReference>
<dbReference type="EC" id="1.1.1.133" evidence="3 6"/>
<evidence type="ECO:0000313" key="8">
    <source>
        <dbReference type="EMBL" id="SHE70298.1"/>
    </source>
</evidence>
<dbReference type="InterPro" id="IPR029903">
    <property type="entry name" value="RmlD-like-bd"/>
</dbReference>
<dbReference type="STRING" id="1302690.BUE76_12110"/>
<evidence type="ECO:0000256" key="6">
    <source>
        <dbReference type="RuleBase" id="RU364082"/>
    </source>
</evidence>
<dbReference type="GO" id="GO:0005975">
    <property type="term" value="P:carbohydrate metabolic process"/>
    <property type="evidence" value="ECO:0007669"/>
    <property type="project" value="InterPro"/>
</dbReference>
<accession>A0A1M4VN10</accession>
<sequence length="734" mass="83350">MAEKQLHKIAGPEIWGGIECTINRVGDQFFDQLHFMNHYKRFSDLEQIAGLGIKKIRYPVLWEKHQPATDTQIDWSWTASRLQYLKDAGIDVIAGLVHHGSGPAFTNMLDPQFPGLLADYARKVAERFPHLRYFTPVNEPLTTARFSGLYGLWYPHKTSDKDFIQMLLNECKATVLAMQAIRTLIPDAKLVQTEDLGKIYSTPLLQYQADFENQRRWLSYDLLCGRVDAEHPLWAYLMSLGIAATEFQFFTENPCVPDIFGFNHYVTSERYLDENLDIYPAHAHGGNGKHRYADVEAVRVELEQETGIKVLLKEAWERYGRPIAVTEVHLHCHREEQLRWFKYMWEACCELSIEGVNLQGVTAWAMLGSVGWNKLLTKPRGMYEPGVFDLRGGSPRPTALAAYIKSITSQQEEHHLAQEKGWWQRSTRFFNHTPVLSLQGENLTRKDSRPLMIIGRNGTLGKSFANACYLRSIPFILLGRQDCDITDMASVLKAFEIHKPWAVVNAAGYVRVDEAENDALRCYHANCAGAVNLATICREQGIGFMTFSSDLVFDGNKNKPYVESDVVNPLNVYGRTKAACEQAIQEVYPQALVIRTSAFFGPDDTENFVHYVIDSLSRQTQITVAEDVKVSPTYVPDLVNVSLDLLIDQEQGIRHLANKGAVTWAELAMETARMFRLNPMFINAQPAAAMNMEAARPRYSVLGSEKGILMPTLDDALRRFSQERKQQVQLRSIV</sequence>
<keyword evidence="6" id="KW-0521">NADP</keyword>
<reference evidence="8 9" key="1">
    <citation type="submission" date="2016-11" db="EMBL/GenBank/DDBJ databases">
        <authorList>
            <person name="Jaros S."/>
            <person name="Januszkiewicz K."/>
            <person name="Wedrychowicz H."/>
        </authorList>
    </citation>
    <scope>NUCLEOTIDE SEQUENCE [LARGE SCALE GENOMIC DNA]</scope>
    <source>
        <strain evidence="8 9">DSM 26897</strain>
    </source>
</reference>
<dbReference type="InterPro" id="IPR005913">
    <property type="entry name" value="dTDP_dehydrorham_reduct"/>
</dbReference>
<evidence type="ECO:0000256" key="5">
    <source>
        <dbReference type="ARBA" id="ARBA00048200"/>
    </source>
</evidence>
<dbReference type="InterPro" id="IPR017853">
    <property type="entry name" value="GH"/>
</dbReference>
<feature type="domain" description="RmlD-like substrate binding" evidence="7">
    <location>
        <begin position="451"/>
        <end position="706"/>
    </location>
</feature>
<dbReference type="Gene3D" id="3.20.20.80">
    <property type="entry name" value="Glycosidases"/>
    <property type="match status" value="1"/>
</dbReference>
<dbReference type="OrthoDB" id="9803892at2"/>
<evidence type="ECO:0000313" key="9">
    <source>
        <dbReference type="Proteomes" id="UP000184368"/>
    </source>
</evidence>
<dbReference type="Pfam" id="PF04321">
    <property type="entry name" value="RmlD_sub_bind"/>
    <property type="match status" value="1"/>
</dbReference>
<dbReference type="SUPFAM" id="SSF51735">
    <property type="entry name" value="NAD(P)-binding Rossmann-fold domains"/>
    <property type="match status" value="1"/>
</dbReference>
<comment type="similarity">
    <text evidence="2 6">Belongs to the dTDP-4-dehydrorhamnose reductase family.</text>
</comment>
<dbReference type="AlphaFoldDB" id="A0A1M4VN10"/>
<dbReference type="Gene3D" id="3.90.25.10">
    <property type="entry name" value="UDP-galactose 4-epimerase, domain 1"/>
    <property type="match status" value="1"/>
</dbReference>
<comment type="function">
    <text evidence="6">Catalyzes the reduction of dTDP-6-deoxy-L-lyxo-4-hexulose to yield dTDP-L-rhamnose.</text>
</comment>
<evidence type="ECO:0000256" key="3">
    <source>
        <dbReference type="ARBA" id="ARBA00012929"/>
    </source>
</evidence>
<comment type="catalytic activity">
    <reaction evidence="5">
        <text>dTDP-beta-L-rhamnose + NADP(+) = dTDP-4-dehydro-beta-L-rhamnose + NADPH + H(+)</text>
        <dbReference type="Rhea" id="RHEA:21796"/>
        <dbReference type="ChEBI" id="CHEBI:15378"/>
        <dbReference type="ChEBI" id="CHEBI:57510"/>
        <dbReference type="ChEBI" id="CHEBI:57783"/>
        <dbReference type="ChEBI" id="CHEBI:58349"/>
        <dbReference type="ChEBI" id="CHEBI:62830"/>
        <dbReference type="EC" id="1.1.1.133"/>
    </reaction>
</comment>
<name>A0A1M4VN10_9BACT</name>
<proteinExistence type="inferred from homology"/>
<evidence type="ECO:0000256" key="4">
    <source>
        <dbReference type="ARBA" id="ARBA00017099"/>
    </source>
</evidence>
<dbReference type="PANTHER" id="PTHR10491:SF4">
    <property type="entry name" value="METHIONINE ADENOSYLTRANSFERASE 2 SUBUNIT BETA"/>
    <property type="match status" value="1"/>
</dbReference>
<dbReference type="GO" id="GO:0019305">
    <property type="term" value="P:dTDP-rhamnose biosynthetic process"/>
    <property type="evidence" value="ECO:0007669"/>
    <property type="project" value="UniProtKB-UniPathway"/>
</dbReference>
<dbReference type="SUPFAM" id="SSF51445">
    <property type="entry name" value="(Trans)glycosidases"/>
    <property type="match status" value="1"/>
</dbReference>
<dbReference type="UniPathway" id="UPA00124"/>
<evidence type="ECO:0000259" key="7">
    <source>
        <dbReference type="Pfam" id="PF04321"/>
    </source>
</evidence>
<dbReference type="GO" id="GO:0004553">
    <property type="term" value="F:hydrolase activity, hydrolyzing O-glycosyl compounds"/>
    <property type="evidence" value="ECO:0007669"/>
    <property type="project" value="InterPro"/>
</dbReference>
<dbReference type="InterPro" id="IPR036291">
    <property type="entry name" value="NAD(P)-bd_dom_sf"/>
</dbReference>
<dbReference type="GO" id="GO:0008831">
    <property type="term" value="F:dTDP-4-dehydrorhamnose reductase activity"/>
    <property type="evidence" value="ECO:0007669"/>
    <property type="project" value="UniProtKB-EC"/>
</dbReference>
<dbReference type="Pfam" id="PF00232">
    <property type="entry name" value="Glyco_hydro_1"/>
    <property type="match status" value="1"/>
</dbReference>
<keyword evidence="9" id="KW-1185">Reference proteome</keyword>
<keyword evidence="6" id="KW-0560">Oxidoreductase</keyword>
<comment type="pathway">
    <text evidence="1 6">Carbohydrate biosynthesis; dTDP-L-rhamnose biosynthesis.</text>
</comment>